<evidence type="ECO:0000256" key="11">
    <source>
        <dbReference type="PIRNR" id="PIRNR000168"/>
    </source>
</evidence>
<dbReference type="FunFam" id="1.20.140.10:FF:000007">
    <property type="entry name" value="Acyl-coenzyme A oxidase"/>
    <property type="match status" value="1"/>
</dbReference>
<evidence type="ECO:0000259" key="14">
    <source>
        <dbReference type="Pfam" id="PF01756"/>
    </source>
</evidence>
<dbReference type="SUPFAM" id="SSF56645">
    <property type="entry name" value="Acyl-CoA dehydrogenase NM domain-like"/>
    <property type="match status" value="1"/>
</dbReference>
<dbReference type="InterPro" id="IPR046373">
    <property type="entry name" value="Acyl-CoA_Oxase/DH_mid-dom_sf"/>
</dbReference>
<dbReference type="InterPro" id="IPR012258">
    <property type="entry name" value="Acyl-CoA_oxidase"/>
</dbReference>
<dbReference type="GO" id="GO:0071949">
    <property type="term" value="F:FAD binding"/>
    <property type="evidence" value="ECO:0007669"/>
    <property type="project" value="InterPro"/>
</dbReference>
<reference evidence="17" key="1">
    <citation type="submission" date="2022-03" db="EMBL/GenBank/DDBJ databases">
        <authorList>
            <person name="Sayadi A."/>
        </authorList>
    </citation>
    <scope>NUCLEOTIDE SEQUENCE</scope>
</reference>
<feature type="domain" description="Acyl-CoA oxidase/dehydrogenase middle" evidence="15">
    <location>
        <begin position="147"/>
        <end position="256"/>
    </location>
</feature>
<dbReference type="GO" id="GO:0005504">
    <property type="term" value="F:fatty acid binding"/>
    <property type="evidence" value="ECO:0007669"/>
    <property type="project" value="TreeGrafter"/>
</dbReference>
<dbReference type="OrthoDB" id="538336at2759"/>
<dbReference type="Gene3D" id="1.20.140.10">
    <property type="entry name" value="Butyryl-CoA Dehydrogenase, subunit A, domain 3"/>
    <property type="match status" value="2"/>
</dbReference>
<dbReference type="InterPro" id="IPR055060">
    <property type="entry name" value="ACOX_C_alpha1"/>
</dbReference>
<dbReference type="FunFam" id="2.40.110.10:FF:000005">
    <property type="entry name" value="Acyl-coenzyme A oxidase"/>
    <property type="match status" value="1"/>
</dbReference>
<evidence type="ECO:0000256" key="12">
    <source>
        <dbReference type="PIRSR" id="PIRSR000168-1"/>
    </source>
</evidence>
<evidence type="ECO:0000256" key="8">
    <source>
        <dbReference type="ARBA" id="ARBA00023002"/>
    </source>
</evidence>
<evidence type="ECO:0000256" key="9">
    <source>
        <dbReference type="ARBA" id="ARBA00023098"/>
    </source>
</evidence>
<keyword evidence="5 11" id="KW-0285">Flavoprotein</keyword>
<organism evidence="17 18">
    <name type="scientific">Acanthoscelides obtectus</name>
    <name type="common">Bean weevil</name>
    <name type="synonym">Bruchus obtectus</name>
    <dbReference type="NCBI Taxonomy" id="200917"/>
    <lineage>
        <taxon>Eukaryota</taxon>
        <taxon>Metazoa</taxon>
        <taxon>Ecdysozoa</taxon>
        <taxon>Arthropoda</taxon>
        <taxon>Hexapoda</taxon>
        <taxon>Insecta</taxon>
        <taxon>Pterygota</taxon>
        <taxon>Neoptera</taxon>
        <taxon>Endopterygota</taxon>
        <taxon>Coleoptera</taxon>
        <taxon>Polyphaga</taxon>
        <taxon>Cucujiformia</taxon>
        <taxon>Chrysomeloidea</taxon>
        <taxon>Chrysomelidae</taxon>
        <taxon>Bruchinae</taxon>
        <taxon>Bruchini</taxon>
        <taxon>Acanthoscelides</taxon>
    </lineage>
</organism>
<evidence type="ECO:0000256" key="10">
    <source>
        <dbReference type="ARBA" id="ARBA00023140"/>
    </source>
</evidence>
<keyword evidence="18" id="KW-1185">Reference proteome</keyword>
<dbReference type="GO" id="GO:0005777">
    <property type="term" value="C:peroxisome"/>
    <property type="evidence" value="ECO:0007669"/>
    <property type="project" value="UniProtKB-SubCell"/>
</dbReference>
<evidence type="ECO:0000256" key="3">
    <source>
        <dbReference type="ARBA" id="ARBA00005189"/>
    </source>
</evidence>
<dbReference type="InterPro" id="IPR036250">
    <property type="entry name" value="AcylCo_DH-like_C"/>
</dbReference>
<evidence type="ECO:0000256" key="1">
    <source>
        <dbReference type="ARBA" id="ARBA00001974"/>
    </source>
</evidence>
<protein>
    <recommendedName>
        <fullName evidence="11">Acyl-coenzyme A oxidase</fullName>
    </recommendedName>
</protein>
<dbReference type="Pfam" id="PF22924">
    <property type="entry name" value="ACOX_C_alpha1"/>
    <property type="match status" value="1"/>
</dbReference>
<dbReference type="PANTHER" id="PTHR10909">
    <property type="entry name" value="ELECTRON TRANSPORT OXIDOREDUCTASE"/>
    <property type="match status" value="1"/>
</dbReference>
<dbReference type="Gene3D" id="2.40.110.10">
    <property type="entry name" value="Butyryl-CoA Dehydrogenase, subunit A, domain 2"/>
    <property type="match status" value="1"/>
</dbReference>
<feature type="active site" description="Proton acceptor" evidence="12">
    <location>
        <position position="442"/>
    </location>
</feature>
<keyword evidence="10" id="KW-0576">Peroxisome</keyword>
<dbReference type="PANTHER" id="PTHR10909:SF390">
    <property type="entry name" value="PEROXISOMAL ACYL-COENZYME A OXIDASE 3"/>
    <property type="match status" value="1"/>
</dbReference>
<comment type="subcellular location">
    <subcellularLocation>
        <location evidence="2">Peroxisome</location>
    </subcellularLocation>
</comment>
<proteinExistence type="inferred from homology"/>
<name>A0A9P0PLJ3_ACAOB</name>
<dbReference type="InterPro" id="IPR009100">
    <property type="entry name" value="AcylCoA_DH/oxidase_NM_dom_sf"/>
</dbReference>
<dbReference type="SUPFAM" id="SSF47203">
    <property type="entry name" value="Acyl-CoA dehydrogenase C-terminal domain-like"/>
    <property type="match status" value="2"/>
</dbReference>
<dbReference type="GO" id="GO:0055088">
    <property type="term" value="P:lipid homeostasis"/>
    <property type="evidence" value="ECO:0007669"/>
    <property type="project" value="TreeGrafter"/>
</dbReference>
<evidence type="ECO:0000256" key="5">
    <source>
        <dbReference type="ARBA" id="ARBA00022630"/>
    </source>
</evidence>
<dbReference type="Pfam" id="PF02770">
    <property type="entry name" value="Acyl-CoA_dh_M"/>
    <property type="match status" value="1"/>
</dbReference>
<dbReference type="Pfam" id="PF01756">
    <property type="entry name" value="ACOX"/>
    <property type="match status" value="1"/>
</dbReference>
<comment type="cofactor">
    <cofactor evidence="1">
        <name>FAD</name>
        <dbReference type="ChEBI" id="CHEBI:57692"/>
    </cofactor>
</comment>
<sequence length="684" mass="77377">MSNLIPDLKSGPLDFYRKKASFDWKKLKVFIETEDIVKYQNDLYSVIRDHPDYKVDKTVLSTFDGQRRVATVQAMAQKSMDQLALLNTIHNLKMPPTATRIMMQVSPSATIKYVVGDRLFSSAIMNMGTKRHMKFISDMEEGKIFGCYALTEIAHGSNVRNMRCTATYDKQKKVFVLNTPDFEAAKCWAGGLGQLATHAVIYAMLVIDGHNYGLHSFVVPVRNPKTLLPHPGVIVGDMGEKIGLNGIDNGFIQFENYEIPKENLLNKLGDVTDDGKYTTPFKDPNKRHGAALGSLSAGRVTIAVICETMGVKALTIAIRYAGVRRQFGPDGKTEVPIMEYQTHQHRLLPFLAATYIIRNFNTYLSEVFYQFSIDRMMGIESEDGPEKGMEIHALSSASKPVVGWTMRDAIQECRETCGGHGYLKASGIGDIRNDHDANLTYEGENHVLIQQCSNYLLKLWPHVLKRQTISSPLHSIDFLTHGLDILAKKFNARSTQEICCPNTIIEIYQWLVTYLLKISHEKLENQLKSGKLQFWAKNDTQVYYAKSLAVAYIQHFYLQRMLLLISESPDEAVRNVLTRMFSLYGLWSLEKHISTLYRGQYAVGPELPELVHEAILKLCADLKDDSVSLIDSIAPPDFILDSVLGASDGMVYKRLEKSIKGSEYGMNRPRWWQDVVKFDLKNKL</sequence>
<dbReference type="Proteomes" id="UP001152888">
    <property type="component" value="Unassembled WGS sequence"/>
</dbReference>
<evidence type="ECO:0000256" key="6">
    <source>
        <dbReference type="ARBA" id="ARBA00022827"/>
    </source>
</evidence>
<gene>
    <name evidence="17" type="ORF">ACAOBT_LOCUS18653</name>
</gene>
<keyword evidence="8" id="KW-0560">Oxidoreductase</keyword>
<comment type="similarity">
    <text evidence="4 11">Belongs to the acyl-CoA oxidase family.</text>
</comment>
<dbReference type="PIRSF" id="PIRSF000168">
    <property type="entry name" value="Acyl-CoA_oxidase"/>
    <property type="match status" value="1"/>
</dbReference>
<evidence type="ECO:0000256" key="2">
    <source>
        <dbReference type="ARBA" id="ARBA00004275"/>
    </source>
</evidence>
<dbReference type="InterPro" id="IPR006091">
    <property type="entry name" value="Acyl-CoA_Oxase/DH_mid-dom"/>
</dbReference>
<evidence type="ECO:0000313" key="17">
    <source>
        <dbReference type="EMBL" id="CAH1988780.1"/>
    </source>
</evidence>
<evidence type="ECO:0000313" key="18">
    <source>
        <dbReference type="Proteomes" id="UP001152888"/>
    </source>
</evidence>
<feature type="domain" description="Acyl-CoA oxidase C-terminal" evidence="14">
    <location>
        <begin position="501"/>
        <end position="677"/>
    </location>
</feature>
<keyword evidence="9" id="KW-0443">Lipid metabolism</keyword>
<dbReference type="FunFam" id="1.20.140.10:FF:000010">
    <property type="entry name" value="Acyl-coenzyme A oxidase"/>
    <property type="match status" value="1"/>
</dbReference>
<feature type="domain" description="Acyl-CoA oxidase C-alpha1" evidence="16">
    <location>
        <begin position="293"/>
        <end position="457"/>
    </location>
</feature>
<evidence type="ECO:0000256" key="13">
    <source>
        <dbReference type="PIRSR" id="PIRSR000168-2"/>
    </source>
</evidence>
<keyword evidence="6 11" id="KW-0274">FAD</keyword>
<feature type="binding site" evidence="13">
    <location>
        <position position="151"/>
    </location>
    <ligand>
        <name>FAD</name>
        <dbReference type="ChEBI" id="CHEBI:57692"/>
    </ligand>
</feature>
<dbReference type="EMBL" id="CAKOFQ010007050">
    <property type="protein sequence ID" value="CAH1988780.1"/>
    <property type="molecule type" value="Genomic_DNA"/>
</dbReference>
<evidence type="ECO:0000259" key="16">
    <source>
        <dbReference type="Pfam" id="PF22924"/>
    </source>
</evidence>
<evidence type="ECO:0000256" key="4">
    <source>
        <dbReference type="ARBA" id="ARBA00006288"/>
    </source>
</evidence>
<dbReference type="AlphaFoldDB" id="A0A9P0PLJ3"/>
<comment type="caution">
    <text evidence="17">The sequence shown here is derived from an EMBL/GenBank/DDBJ whole genome shotgun (WGS) entry which is preliminary data.</text>
</comment>
<evidence type="ECO:0000256" key="7">
    <source>
        <dbReference type="ARBA" id="ARBA00022832"/>
    </source>
</evidence>
<accession>A0A9P0PLJ3</accession>
<dbReference type="GO" id="GO:0033540">
    <property type="term" value="P:fatty acid beta-oxidation using acyl-CoA oxidase"/>
    <property type="evidence" value="ECO:0007669"/>
    <property type="project" value="TreeGrafter"/>
</dbReference>
<dbReference type="InterPro" id="IPR002655">
    <property type="entry name" value="Acyl-CoA_oxidase_C"/>
</dbReference>
<dbReference type="GO" id="GO:0016402">
    <property type="term" value="F:pristanoyl-CoA oxidase activity"/>
    <property type="evidence" value="ECO:0007669"/>
    <property type="project" value="TreeGrafter"/>
</dbReference>
<feature type="binding site" evidence="13">
    <location>
        <position position="190"/>
    </location>
    <ligand>
        <name>FAD</name>
        <dbReference type="ChEBI" id="CHEBI:57692"/>
    </ligand>
</feature>
<comment type="pathway">
    <text evidence="3">Lipid metabolism.</text>
</comment>
<evidence type="ECO:0000259" key="15">
    <source>
        <dbReference type="Pfam" id="PF02770"/>
    </source>
</evidence>
<keyword evidence="7" id="KW-0276">Fatty acid metabolism</keyword>